<dbReference type="PATRIC" id="fig|1313304.3.peg.2143"/>
<dbReference type="CDD" id="cd03256">
    <property type="entry name" value="ABC_PhnC_transporter"/>
    <property type="match status" value="1"/>
</dbReference>
<keyword evidence="6" id="KW-0472">Membrane</keyword>
<sequence length="268" mass="29796">MTQITIDTVSKTYPNGTKALKEVSCTISPGEAVILLGHNGSGKSTLFKCLGGFEPITGGTIHIGDTEISHLSFSQRRPFRKKMGTIFQHFHLIPTLSVLQNVLFGTLGETSFVFPALAPFASQETREKALHCLERVNLAEYAGTRSDELSGGQKQRVAIARMLMQDPEIVLADEPIASLDPRAGHEVMELLWEIVSERNLTLICVLHQIEIAKQFGDRVIALKHGSIISDTRVNTLDEDFLSFLYRTEAVHMTKDERVFNHGKECQYA</sequence>
<organism evidence="8 9">
    <name type="scientific">Chitinivibrio alkaliphilus ACht1</name>
    <dbReference type="NCBI Taxonomy" id="1313304"/>
    <lineage>
        <taxon>Bacteria</taxon>
        <taxon>Pseudomonadati</taxon>
        <taxon>Fibrobacterota</taxon>
        <taxon>Chitinivibrionia</taxon>
        <taxon>Chitinivibrionales</taxon>
        <taxon>Chitinivibrionaceae</taxon>
        <taxon>Chitinivibrio</taxon>
    </lineage>
</organism>
<dbReference type="GO" id="GO:0016020">
    <property type="term" value="C:membrane"/>
    <property type="evidence" value="ECO:0007669"/>
    <property type="project" value="InterPro"/>
</dbReference>
<dbReference type="GO" id="GO:0005524">
    <property type="term" value="F:ATP binding"/>
    <property type="evidence" value="ECO:0007669"/>
    <property type="project" value="UniProtKB-KW"/>
</dbReference>
<evidence type="ECO:0000313" key="9">
    <source>
        <dbReference type="Proteomes" id="UP000017148"/>
    </source>
</evidence>
<dbReference type="InterPro" id="IPR012693">
    <property type="entry name" value="ABC_transpr_PhnC"/>
</dbReference>
<dbReference type="EMBL" id="ASJR01000027">
    <property type="protein sequence ID" value="ERP30884.1"/>
    <property type="molecule type" value="Genomic_DNA"/>
</dbReference>
<accession>U7D317</accession>
<dbReference type="NCBIfam" id="TIGR02315">
    <property type="entry name" value="ABC_phnC"/>
    <property type="match status" value="1"/>
</dbReference>
<evidence type="ECO:0000313" key="8">
    <source>
        <dbReference type="EMBL" id="ERP30884.1"/>
    </source>
</evidence>
<dbReference type="InterPro" id="IPR050086">
    <property type="entry name" value="MetN_ABC_transporter-like"/>
</dbReference>
<evidence type="ECO:0000259" key="7">
    <source>
        <dbReference type="PROSITE" id="PS50893"/>
    </source>
</evidence>
<gene>
    <name evidence="8" type="ORF">CALK_2252</name>
</gene>
<dbReference type="eggNOG" id="COG3638">
    <property type="taxonomic scope" value="Bacteria"/>
</dbReference>
<dbReference type="GO" id="GO:0016887">
    <property type="term" value="F:ATP hydrolysis activity"/>
    <property type="evidence" value="ECO:0007669"/>
    <property type="project" value="InterPro"/>
</dbReference>
<evidence type="ECO:0000256" key="1">
    <source>
        <dbReference type="ARBA" id="ARBA00022448"/>
    </source>
</evidence>
<reference evidence="8 9" key="1">
    <citation type="journal article" date="2013" name="Environ. Microbiol.">
        <title>Genome analysis of Chitinivibrio alkaliphilus gen. nov., sp. nov., a novel extremely haloalkaliphilic anaerobic chitinolytic bacterium from the candidate phylum Termite Group 3.</title>
        <authorList>
            <person name="Sorokin D.Y."/>
            <person name="Gumerov V.M."/>
            <person name="Rakitin A.L."/>
            <person name="Beletsky A.V."/>
            <person name="Damste J.S."/>
            <person name="Muyzer G."/>
            <person name="Mardanov A.V."/>
            <person name="Ravin N.V."/>
        </authorList>
    </citation>
    <scope>NUCLEOTIDE SEQUENCE [LARGE SCALE GENOMIC DNA]</scope>
    <source>
        <strain evidence="8 9">ACht1</strain>
    </source>
</reference>
<dbReference type="RefSeq" id="WP_022637619.1">
    <property type="nucleotide sequence ID" value="NZ_ASJR01000027.1"/>
</dbReference>
<keyword evidence="3" id="KW-0547">Nucleotide-binding</keyword>
<dbReference type="SUPFAM" id="SSF52540">
    <property type="entry name" value="P-loop containing nucleoside triphosphate hydrolases"/>
    <property type="match status" value="1"/>
</dbReference>
<dbReference type="GO" id="GO:0015416">
    <property type="term" value="F:ABC-type phosphonate transporter activity"/>
    <property type="evidence" value="ECO:0007669"/>
    <property type="project" value="InterPro"/>
</dbReference>
<dbReference type="PROSITE" id="PS50893">
    <property type="entry name" value="ABC_TRANSPORTER_2"/>
    <property type="match status" value="1"/>
</dbReference>
<dbReference type="OrthoDB" id="9802264at2"/>
<dbReference type="Gene3D" id="3.40.50.300">
    <property type="entry name" value="P-loop containing nucleotide triphosphate hydrolases"/>
    <property type="match status" value="1"/>
</dbReference>
<evidence type="ECO:0000256" key="2">
    <source>
        <dbReference type="ARBA" id="ARBA00022475"/>
    </source>
</evidence>
<keyword evidence="2" id="KW-1003">Cell membrane</keyword>
<keyword evidence="4" id="KW-0067">ATP-binding</keyword>
<evidence type="ECO:0000256" key="5">
    <source>
        <dbReference type="ARBA" id="ARBA00022967"/>
    </source>
</evidence>
<dbReference type="PANTHER" id="PTHR43166:SF6">
    <property type="entry name" value="PHOSPHONATES IMPORT ATP-BINDING PROTEIN PHNC"/>
    <property type="match status" value="1"/>
</dbReference>
<name>U7D317_9BACT</name>
<comment type="caution">
    <text evidence="8">The sequence shown here is derived from an EMBL/GenBank/DDBJ whole genome shotgun (WGS) entry which is preliminary data.</text>
</comment>
<evidence type="ECO:0000256" key="3">
    <source>
        <dbReference type="ARBA" id="ARBA00022741"/>
    </source>
</evidence>
<dbReference type="AlphaFoldDB" id="U7D317"/>
<dbReference type="InterPro" id="IPR027417">
    <property type="entry name" value="P-loop_NTPase"/>
</dbReference>
<dbReference type="PROSITE" id="PS00211">
    <property type="entry name" value="ABC_TRANSPORTER_1"/>
    <property type="match status" value="1"/>
</dbReference>
<dbReference type="Proteomes" id="UP000017148">
    <property type="component" value="Unassembled WGS sequence"/>
</dbReference>
<dbReference type="Pfam" id="PF00005">
    <property type="entry name" value="ABC_tran"/>
    <property type="match status" value="1"/>
</dbReference>
<dbReference type="InterPro" id="IPR017871">
    <property type="entry name" value="ABC_transporter-like_CS"/>
</dbReference>
<dbReference type="InterPro" id="IPR003439">
    <property type="entry name" value="ABC_transporter-like_ATP-bd"/>
</dbReference>
<keyword evidence="9" id="KW-1185">Reference proteome</keyword>
<dbReference type="InterPro" id="IPR003593">
    <property type="entry name" value="AAA+_ATPase"/>
</dbReference>
<protein>
    <submittedName>
        <fullName evidence="8">Phosphonate ABC transporter, ATPase subunit</fullName>
    </submittedName>
</protein>
<dbReference type="PANTHER" id="PTHR43166">
    <property type="entry name" value="AMINO ACID IMPORT ATP-BINDING PROTEIN"/>
    <property type="match status" value="1"/>
</dbReference>
<evidence type="ECO:0000256" key="6">
    <source>
        <dbReference type="ARBA" id="ARBA00023136"/>
    </source>
</evidence>
<feature type="domain" description="ABC transporter" evidence="7">
    <location>
        <begin position="4"/>
        <end position="249"/>
    </location>
</feature>
<proteinExistence type="predicted"/>
<dbReference type="STRING" id="1313304.CALK_2252"/>
<keyword evidence="1" id="KW-0813">Transport</keyword>
<dbReference type="SMART" id="SM00382">
    <property type="entry name" value="AAA"/>
    <property type="match status" value="1"/>
</dbReference>
<keyword evidence="5" id="KW-1278">Translocase</keyword>
<evidence type="ECO:0000256" key="4">
    <source>
        <dbReference type="ARBA" id="ARBA00022840"/>
    </source>
</evidence>